<dbReference type="AlphaFoldDB" id="A0A5D4KHR3"/>
<evidence type="ECO:0000313" key="10">
    <source>
        <dbReference type="Proteomes" id="UP000323317"/>
    </source>
</evidence>
<feature type="domain" description="RecX third three-helical" evidence="7">
    <location>
        <begin position="155"/>
        <end position="200"/>
    </location>
</feature>
<feature type="domain" description="RecX second three-helical" evidence="6">
    <location>
        <begin position="108"/>
        <end position="149"/>
    </location>
</feature>
<dbReference type="Gene3D" id="1.10.10.10">
    <property type="entry name" value="Winged helix-like DNA-binding domain superfamily/Winged helix DNA-binding domain"/>
    <property type="match status" value="4"/>
</dbReference>
<dbReference type="PANTHER" id="PTHR33602:SF1">
    <property type="entry name" value="REGULATORY PROTEIN RECX FAMILY PROTEIN"/>
    <property type="match status" value="1"/>
</dbReference>
<dbReference type="NCBIfam" id="NF010733">
    <property type="entry name" value="PRK14135.1"/>
    <property type="match status" value="1"/>
</dbReference>
<dbReference type="Proteomes" id="UP000323317">
    <property type="component" value="Unassembled WGS sequence"/>
</dbReference>
<dbReference type="GO" id="GO:0005737">
    <property type="term" value="C:cytoplasm"/>
    <property type="evidence" value="ECO:0007669"/>
    <property type="project" value="UniProtKB-SubCell"/>
</dbReference>
<dbReference type="EMBL" id="VTEH01000005">
    <property type="protein sequence ID" value="TYR75833.1"/>
    <property type="molecule type" value="Genomic_DNA"/>
</dbReference>
<protein>
    <recommendedName>
        <fullName evidence="3 5">Regulatory protein RecX</fullName>
    </recommendedName>
</protein>
<evidence type="ECO:0000313" key="9">
    <source>
        <dbReference type="EMBL" id="TYR75833.1"/>
    </source>
</evidence>
<accession>A0A5D4KHR3</accession>
<evidence type="ECO:0000256" key="1">
    <source>
        <dbReference type="ARBA" id="ARBA00004496"/>
    </source>
</evidence>
<feature type="domain" description="RecX third three-helical" evidence="7">
    <location>
        <begin position="211"/>
        <end position="259"/>
    </location>
</feature>
<organism evidence="9 10">
    <name type="scientific">Rossellomorea vietnamensis</name>
    <dbReference type="NCBI Taxonomy" id="218284"/>
    <lineage>
        <taxon>Bacteria</taxon>
        <taxon>Bacillati</taxon>
        <taxon>Bacillota</taxon>
        <taxon>Bacilli</taxon>
        <taxon>Bacillales</taxon>
        <taxon>Bacillaceae</taxon>
        <taxon>Rossellomorea</taxon>
    </lineage>
</organism>
<comment type="subcellular location">
    <subcellularLocation>
        <location evidence="1 5">Cytoplasm</location>
    </subcellularLocation>
</comment>
<dbReference type="InterPro" id="IPR036388">
    <property type="entry name" value="WH-like_DNA-bd_sf"/>
</dbReference>
<dbReference type="PANTHER" id="PTHR33602">
    <property type="entry name" value="REGULATORY PROTEIN RECX FAMILY PROTEIN"/>
    <property type="match status" value="1"/>
</dbReference>
<dbReference type="Pfam" id="PF02631">
    <property type="entry name" value="RecX_HTH2"/>
    <property type="match status" value="1"/>
</dbReference>
<sequence>MGTITKITKQVKNDERYNIFIDGEYSFSVDEEILARFQMGKGQEIDEVAIAEIGYEDDVRKSFNLAIHYLSFRMRTEKEVWDYLMKKELGQAVADEAIQKLKKYKYLNDQEFAQAYVNTQINTSDKGPGAVERELATKGVDKALIDEAMAAFTREIQVEKAMSLTNKLFKKYKKDSSIVAKQKTEQNLARKGYPFSVINLAWQETDNEKSEDEKLEAVLVHARKAHNRLHSKYTGYDYVNKMKQNLYRKGFSMEEIDGAIEILKEEED</sequence>
<proteinExistence type="inferred from homology"/>
<evidence type="ECO:0000259" key="6">
    <source>
        <dbReference type="Pfam" id="PF02631"/>
    </source>
</evidence>
<dbReference type="RefSeq" id="WP_148946579.1">
    <property type="nucleotide sequence ID" value="NZ_JBNIKK010000001.1"/>
</dbReference>
<dbReference type="InterPro" id="IPR053924">
    <property type="entry name" value="RecX_HTH_2nd"/>
</dbReference>
<comment type="caution">
    <text evidence="9">The sequence shown here is derived from an EMBL/GenBank/DDBJ whole genome shotgun (WGS) entry which is preliminary data.</text>
</comment>
<evidence type="ECO:0000256" key="3">
    <source>
        <dbReference type="ARBA" id="ARBA00018111"/>
    </source>
</evidence>
<evidence type="ECO:0000256" key="5">
    <source>
        <dbReference type="HAMAP-Rule" id="MF_01114"/>
    </source>
</evidence>
<dbReference type="Pfam" id="PF21982">
    <property type="entry name" value="RecX_HTH1"/>
    <property type="match status" value="1"/>
</dbReference>
<feature type="domain" description="RecX first three-helical" evidence="8">
    <location>
        <begin position="63"/>
        <end position="101"/>
    </location>
</feature>
<dbReference type="HAMAP" id="MF_01114">
    <property type="entry name" value="RecX"/>
    <property type="match status" value="1"/>
</dbReference>
<evidence type="ECO:0000256" key="4">
    <source>
        <dbReference type="ARBA" id="ARBA00022490"/>
    </source>
</evidence>
<comment type="function">
    <text evidence="5">Modulates RecA activity.</text>
</comment>
<dbReference type="InterPro" id="IPR053925">
    <property type="entry name" value="RecX_HTH_3rd"/>
</dbReference>
<gene>
    <name evidence="5 9" type="primary">recX</name>
    <name evidence="9" type="ORF">FZC79_09455</name>
</gene>
<name>A0A5D4KHR3_9BACI</name>
<dbReference type="InterPro" id="IPR003783">
    <property type="entry name" value="Regulatory_RecX"/>
</dbReference>
<evidence type="ECO:0000259" key="7">
    <source>
        <dbReference type="Pfam" id="PF21981"/>
    </source>
</evidence>
<evidence type="ECO:0000256" key="2">
    <source>
        <dbReference type="ARBA" id="ARBA00009695"/>
    </source>
</evidence>
<dbReference type="GO" id="GO:0006282">
    <property type="term" value="P:regulation of DNA repair"/>
    <property type="evidence" value="ECO:0007669"/>
    <property type="project" value="UniProtKB-UniRule"/>
</dbReference>
<reference evidence="9 10" key="1">
    <citation type="submission" date="2019-08" db="EMBL/GenBank/DDBJ databases">
        <title>Bacillus genomes from the desert of Cuatro Cienegas, Coahuila.</title>
        <authorList>
            <person name="Olmedo-Alvarez G."/>
        </authorList>
    </citation>
    <scope>NUCLEOTIDE SEQUENCE [LARGE SCALE GENOMIC DNA]</scope>
    <source>
        <strain evidence="9 10">CH40_1T</strain>
    </source>
</reference>
<comment type="similarity">
    <text evidence="2 5">Belongs to the RecX family.</text>
</comment>
<dbReference type="Pfam" id="PF21981">
    <property type="entry name" value="RecX_HTH3"/>
    <property type="match status" value="2"/>
</dbReference>
<evidence type="ECO:0000259" key="8">
    <source>
        <dbReference type="Pfam" id="PF21982"/>
    </source>
</evidence>
<dbReference type="InterPro" id="IPR053926">
    <property type="entry name" value="RecX_HTH_1st"/>
</dbReference>
<keyword evidence="4 5" id="KW-0963">Cytoplasm</keyword>